<reference evidence="2" key="1">
    <citation type="submission" date="2021-01" db="EMBL/GenBank/DDBJ databases">
        <authorList>
            <person name="Corre E."/>
            <person name="Pelletier E."/>
            <person name="Niang G."/>
            <person name="Scheremetjew M."/>
            <person name="Finn R."/>
            <person name="Kale V."/>
            <person name="Holt S."/>
            <person name="Cochrane G."/>
            <person name="Meng A."/>
            <person name="Brown T."/>
            <person name="Cohen L."/>
        </authorList>
    </citation>
    <scope>NUCLEOTIDE SEQUENCE</scope>
    <source>
        <strain evidence="2">CCMP3105</strain>
    </source>
</reference>
<feature type="domain" description="Glycosyltransferase 2-like" evidence="1">
    <location>
        <begin position="188"/>
        <end position="317"/>
    </location>
</feature>
<dbReference type="InterPro" id="IPR001173">
    <property type="entry name" value="Glyco_trans_2-like"/>
</dbReference>
<evidence type="ECO:0000313" key="2">
    <source>
        <dbReference type="EMBL" id="CAE4624033.1"/>
    </source>
</evidence>
<dbReference type="CDD" id="cd00761">
    <property type="entry name" value="Glyco_tranf_GTA_type"/>
    <property type="match status" value="1"/>
</dbReference>
<gene>
    <name evidence="2" type="ORF">AMON00008_LOCUS40010</name>
</gene>
<dbReference type="Gene3D" id="3.90.550.10">
    <property type="entry name" value="Spore Coat Polysaccharide Biosynthesis Protein SpsA, Chain A"/>
    <property type="match status" value="1"/>
</dbReference>
<accession>A0A7S4V483</accession>
<name>A0A7S4V483_9DINO</name>
<dbReference type="InterPro" id="IPR029044">
    <property type="entry name" value="Nucleotide-diphossugar_trans"/>
</dbReference>
<evidence type="ECO:0000259" key="1">
    <source>
        <dbReference type="Pfam" id="PF00535"/>
    </source>
</evidence>
<dbReference type="Pfam" id="PF00535">
    <property type="entry name" value="Glycos_transf_2"/>
    <property type="match status" value="1"/>
</dbReference>
<dbReference type="EMBL" id="HBNR01056906">
    <property type="protein sequence ID" value="CAE4624033.1"/>
    <property type="molecule type" value="Transcribed_RNA"/>
</dbReference>
<sequence>MVKRVPMGAERTGCVQNMPEARRFLISVAGKLKGGKQVRSPWVRAGTLSPQTRPVKGNLDPASMPRSGCKLCPCLGYVPQEFTMNSAEKMRCRRCGCSYHNHLLVEVEEILKAREKKFLKKLKEGAKVTPLPREALDWDDRECGLWFTSDGLFHPRNTVGLHRPPLSEAARARPGGAEGIAGKKGRVSVMTPTLESRQKFHKSLWECFIAQEWEDKELVVVETYIDKPSAFLARVAENDSRLVYLAYRRERGEDWSIGFKRNLCAHLATGEFIANFDDDDAYAPSYLTTMVPQLADRNAYAVTLSSWYIFETRTSKWAFCDAIAWGWQKGLDSEAPDVRSWAYGYGFSYVHRRQELMDFPYENINMGEDYGFIQKVISKKGERSVYLFHDEFGICMHVQHGANTSDAFPVREVDLEEAGDLDVADLPNEVTEGWLEKASGQQPTQGRGHRMLIAHMHQGDVNVLCTAGVTVEEFLRCLSKQLGGGTDLSQVKVFRVPVLDLLTEADQGSDKWLAQLLGFELEEPFVESVSEEAAARVKAEKERMMAKARHSMHIRDRISLRVRHLWVVPASMVDEEDDIDIGVDESTMLVEITVQTTDAKSYLQSGNCVKARLPLGSTVGGLREVLGTELPKRARILEHRPGRGLAPLSDDDPLPSQVTVTEFKGNKALYIRFTKEQCRVALSFMKALLDRRSIQRQLNEFEKEATAKAGPSKEGIETEYRGKLSMMLLNEIYPPIFKYFGLPSGGQGMRYFMDNMSMVVGHLDLAELWLQVETLMRNTTNMAQAKEAIARMREKG</sequence>
<proteinExistence type="predicted"/>
<protein>
    <recommendedName>
        <fullName evidence="1">Glycosyltransferase 2-like domain-containing protein</fullName>
    </recommendedName>
</protein>
<organism evidence="2">
    <name type="scientific">Alexandrium monilatum</name>
    <dbReference type="NCBI Taxonomy" id="311494"/>
    <lineage>
        <taxon>Eukaryota</taxon>
        <taxon>Sar</taxon>
        <taxon>Alveolata</taxon>
        <taxon>Dinophyceae</taxon>
        <taxon>Gonyaulacales</taxon>
        <taxon>Pyrocystaceae</taxon>
        <taxon>Alexandrium</taxon>
    </lineage>
</organism>
<dbReference type="AlphaFoldDB" id="A0A7S4V483"/>
<dbReference type="SUPFAM" id="SSF53448">
    <property type="entry name" value="Nucleotide-diphospho-sugar transferases"/>
    <property type="match status" value="1"/>
</dbReference>